<proteinExistence type="predicted"/>
<reference evidence="1 2" key="1">
    <citation type="journal article" date="2019" name="Commun. Biol.">
        <title>The bagworm genome reveals a unique fibroin gene that provides high tensile strength.</title>
        <authorList>
            <person name="Kono N."/>
            <person name="Nakamura H."/>
            <person name="Ohtoshi R."/>
            <person name="Tomita M."/>
            <person name="Numata K."/>
            <person name="Arakawa K."/>
        </authorList>
    </citation>
    <scope>NUCLEOTIDE SEQUENCE [LARGE SCALE GENOMIC DNA]</scope>
</reference>
<comment type="caution">
    <text evidence="1">The sequence shown here is derived from an EMBL/GenBank/DDBJ whole genome shotgun (WGS) entry which is preliminary data.</text>
</comment>
<organism evidence="1 2">
    <name type="scientific">Eumeta variegata</name>
    <name type="common">Bagworm moth</name>
    <name type="synonym">Eumeta japonica</name>
    <dbReference type="NCBI Taxonomy" id="151549"/>
    <lineage>
        <taxon>Eukaryota</taxon>
        <taxon>Metazoa</taxon>
        <taxon>Ecdysozoa</taxon>
        <taxon>Arthropoda</taxon>
        <taxon>Hexapoda</taxon>
        <taxon>Insecta</taxon>
        <taxon>Pterygota</taxon>
        <taxon>Neoptera</taxon>
        <taxon>Endopterygota</taxon>
        <taxon>Lepidoptera</taxon>
        <taxon>Glossata</taxon>
        <taxon>Ditrysia</taxon>
        <taxon>Tineoidea</taxon>
        <taxon>Psychidae</taxon>
        <taxon>Oiketicinae</taxon>
        <taxon>Eumeta</taxon>
    </lineage>
</organism>
<accession>A0A4C1ZL97</accession>
<gene>
    <name evidence="1" type="ORF">EVAR_60428_1</name>
</gene>
<sequence length="159" mass="16827">MCAKFQVDQTSRNREEDDEMNFAAFQTSGASFVTGAQLPAAKLQQGVAANGATISQAFSCTTPQHTPELLFLSPESIGPHRVVQGLLDLTEQVVGMVGGMGTVSSAGGDGVQYVRALDASALQPTPHFITLPAELNLLALMFNFVVFHVRINTCASLVS</sequence>
<evidence type="ECO:0000313" key="1">
    <source>
        <dbReference type="EMBL" id="GBP89286.1"/>
    </source>
</evidence>
<keyword evidence="2" id="KW-1185">Reference proteome</keyword>
<protein>
    <submittedName>
        <fullName evidence="1">Uncharacterized protein</fullName>
    </submittedName>
</protein>
<dbReference type="EMBL" id="BGZK01001989">
    <property type="protein sequence ID" value="GBP89286.1"/>
    <property type="molecule type" value="Genomic_DNA"/>
</dbReference>
<evidence type="ECO:0000313" key="2">
    <source>
        <dbReference type="Proteomes" id="UP000299102"/>
    </source>
</evidence>
<dbReference type="Proteomes" id="UP000299102">
    <property type="component" value="Unassembled WGS sequence"/>
</dbReference>
<name>A0A4C1ZL97_EUMVA</name>
<dbReference type="AlphaFoldDB" id="A0A4C1ZL97"/>